<dbReference type="PROSITE" id="PS00061">
    <property type="entry name" value="ADH_SHORT"/>
    <property type="match status" value="1"/>
</dbReference>
<dbReference type="PRINTS" id="PR00081">
    <property type="entry name" value="GDHRDH"/>
</dbReference>
<keyword evidence="4" id="KW-1185">Reference proteome</keyword>
<organism evidence="3 4">
    <name type="scientific">Salinisphaera dokdonensis CL-ES53</name>
    <dbReference type="NCBI Taxonomy" id="1304272"/>
    <lineage>
        <taxon>Bacteria</taxon>
        <taxon>Pseudomonadati</taxon>
        <taxon>Pseudomonadota</taxon>
        <taxon>Gammaproteobacteria</taxon>
        <taxon>Salinisphaerales</taxon>
        <taxon>Salinisphaeraceae</taxon>
        <taxon>Salinisphaera</taxon>
    </lineage>
</organism>
<dbReference type="EMBL" id="APND01000002">
    <property type="protein sequence ID" value="MES1929088.1"/>
    <property type="molecule type" value="Genomic_DNA"/>
</dbReference>
<dbReference type="InterPro" id="IPR020904">
    <property type="entry name" value="Sc_DH/Rdtase_CS"/>
</dbReference>
<proteinExistence type="inferred from homology"/>
<accession>A0ABV2AZN7</accession>
<dbReference type="PANTHER" id="PTHR43639">
    <property type="entry name" value="OXIDOREDUCTASE, SHORT-CHAIN DEHYDROGENASE/REDUCTASE FAMILY (AFU_ORTHOLOGUE AFUA_5G02870)"/>
    <property type="match status" value="1"/>
</dbReference>
<dbReference type="Proteomes" id="UP001460888">
    <property type="component" value="Unassembled WGS sequence"/>
</dbReference>
<dbReference type="PANTHER" id="PTHR43639:SF1">
    <property type="entry name" value="SHORT-CHAIN DEHYDROGENASE_REDUCTASE FAMILY PROTEIN"/>
    <property type="match status" value="1"/>
</dbReference>
<dbReference type="RefSeq" id="WP_353110584.1">
    <property type="nucleotide sequence ID" value="NZ_APND01000002.1"/>
</dbReference>
<dbReference type="Gene3D" id="3.40.50.720">
    <property type="entry name" value="NAD(P)-binding Rossmann-like Domain"/>
    <property type="match status" value="1"/>
</dbReference>
<reference evidence="3 4" key="1">
    <citation type="submission" date="2013-03" db="EMBL/GenBank/DDBJ databases">
        <title>Salinisphaera dokdonensis CL-ES53 Genome Sequencing.</title>
        <authorList>
            <person name="Li C."/>
            <person name="Lai Q."/>
            <person name="Shao Z."/>
        </authorList>
    </citation>
    <scope>NUCLEOTIDE SEQUENCE [LARGE SCALE GENOMIC DNA]</scope>
    <source>
        <strain evidence="3 4">CL-ES53</strain>
    </source>
</reference>
<dbReference type="SUPFAM" id="SSF51735">
    <property type="entry name" value="NAD(P)-binding Rossmann-fold domains"/>
    <property type="match status" value="1"/>
</dbReference>
<evidence type="ECO:0000256" key="2">
    <source>
        <dbReference type="ARBA" id="ARBA00023002"/>
    </source>
</evidence>
<comment type="caution">
    <text evidence="3">The sequence shown here is derived from an EMBL/GenBank/DDBJ whole genome shotgun (WGS) entry which is preliminary data.</text>
</comment>
<sequence length="256" mass="26330">MSNDRPVALITGSSSGIGAASARLLAKRGYNVVINYSRSADAAEAVARECEALGAATIVQQANVAEDADCRALAQAAEDKWGRIDALVNNAGTTRFCAHENLEGLSAQDFQELYAVNTIGAYQMVRAVAPAMQAAGKGSVVNVASIAGVMGFGSSVAYAASKGALITMTKSLARALGPAIRVNAVCPGFVRGSWLAEGLGEKRYNAMIERLEANSPLASVCTPEDVAESIAYFAAGAGVTTGETLLLDSGTHLGRL</sequence>
<dbReference type="InterPro" id="IPR036291">
    <property type="entry name" value="NAD(P)-bd_dom_sf"/>
</dbReference>
<keyword evidence="2" id="KW-0560">Oxidoreductase</keyword>
<name>A0ABV2AZN7_9GAMM</name>
<evidence type="ECO:0000313" key="3">
    <source>
        <dbReference type="EMBL" id="MES1929088.1"/>
    </source>
</evidence>
<dbReference type="CDD" id="cd05233">
    <property type="entry name" value="SDR_c"/>
    <property type="match status" value="1"/>
</dbReference>
<evidence type="ECO:0000313" key="4">
    <source>
        <dbReference type="Proteomes" id="UP001460888"/>
    </source>
</evidence>
<gene>
    <name evidence="3" type="ORF">SADO_07527</name>
</gene>
<dbReference type="InterPro" id="IPR002347">
    <property type="entry name" value="SDR_fam"/>
</dbReference>
<dbReference type="PRINTS" id="PR00080">
    <property type="entry name" value="SDRFAMILY"/>
</dbReference>
<comment type="similarity">
    <text evidence="1">Belongs to the short-chain dehydrogenases/reductases (SDR) family.</text>
</comment>
<dbReference type="Pfam" id="PF13561">
    <property type="entry name" value="adh_short_C2"/>
    <property type="match status" value="1"/>
</dbReference>
<protein>
    <submittedName>
        <fullName evidence="3">Short-chain dehydrogenase</fullName>
    </submittedName>
</protein>
<evidence type="ECO:0000256" key="1">
    <source>
        <dbReference type="ARBA" id="ARBA00006484"/>
    </source>
</evidence>